<reference evidence="2" key="1">
    <citation type="submission" date="2023-10" db="EMBL/GenBank/DDBJ databases">
        <title>Genome assembly of Pristionchus species.</title>
        <authorList>
            <person name="Yoshida K."/>
            <person name="Sommer R.J."/>
        </authorList>
    </citation>
    <scope>NUCLEOTIDE SEQUENCE</scope>
    <source>
        <strain evidence="2">RS0144</strain>
    </source>
</reference>
<feature type="region of interest" description="Disordered" evidence="1">
    <location>
        <begin position="110"/>
        <end position="134"/>
    </location>
</feature>
<dbReference type="Proteomes" id="UP001432027">
    <property type="component" value="Unassembled WGS sequence"/>
</dbReference>
<protein>
    <submittedName>
        <fullName evidence="2">Uncharacterized protein</fullName>
    </submittedName>
</protein>
<comment type="caution">
    <text evidence="2">The sequence shown here is derived from an EMBL/GenBank/DDBJ whole genome shotgun (WGS) entry which is preliminary data.</text>
</comment>
<organism evidence="2 3">
    <name type="scientific">Pristionchus entomophagus</name>
    <dbReference type="NCBI Taxonomy" id="358040"/>
    <lineage>
        <taxon>Eukaryota</taxon>
        <taxon>Metazoa</taxon>
        <taxon>Ecdysozoa</taxon>
        <taxon>Nematoda</taxon>
        <taxon>Chromadorea</taxon>
        <taxon>Rhabditida</taxon>
        <taxon>Rhabditina</taxon>
        <taxon>Diplogasteromorpha</taxon>
        <taxon>Diplogasteroidea</taxon>
        <taxon>Neodiplogasteridae</taxon>
        <taxon>Pristionchus</taxon>
    </lineage>
</organism>
<evidence type="ECO:0000256" key="1">
    <source>
        <dbReference type="SAM" id="MobiDB-lite"/>
    </source>
</evidence>
<proteinExistence type="predicted"/>
<evidence type="ECO:0000313" key="3">
    <source>
        <dbReference type="Proteomes" id="UP001432027"/>
    </source>
</evidence>
<gene>
    <name evidence="2" type="ORF">PENTCL1PPCAC_24559</name>
</gene>
<dbReference type="EMBL" id="BTSX01000005">
    <property type="protein sequence ID" value="GMT02385.1"/>
    <property type="molecule type" value="Genomic_DNA"/>
</dbReference>
<name>A0AAV5U860_9BILA</name>
<sequence>FFLHVVDLSSNALHVRHEFDLQLQLLGSTTMISWIHSSERKSLIQFSRGDVRKQLADPVHALLRFEDNAFPSFFPSHCFRLDATESSVNLALAMAELSLMLSILTFPTKRPHSGEKKTGMREEKEGNPIRFLFR</sequence>
<accession>A0AAV5U860</accession>
<dbReference type="AlphaFoldDB" id="A0AAV5U860"/>
<evidence type="ECO:0000313" key="2">
    <source>
        <dbReference type="EMBL" id="GMT02385.1"/>
    </source>
</evidence>
<feature type="non-terminal residue" evidence="2">
    <location>
        <position position="134"/>
    </location>
</feature>
<keyword evidence="3" id="KW-1185">Reference proteome</keyword>
<feature type="non-terminal residue" evidence="2">
    <location>
        <position position="1"/>
    </location>
</feature>
<feature type="compositionally biased region" description="Basic and acidic residues" evidence="1">
    <location>
        <begin position="112"/>
        <end position="127"/>
    </location>
</feature>